<gene>
    <name evidence="2" type="ORF">F4148_10605</name>
</gene>
<comment type="caution">
    <text evidence="2">The sequence shown here is derived from an EMBL/GenBank/DDBJ whole genome shotgun (WGS) entry which is preliminary data.</text>
</comment>
<evidence type="ECO:0000256" key="1">
    <source>
        <dbReference type="SAM" id="Coils"/>
    </source>
</evidence>
<accession>A0A6B1G225</accession>
<sequence>MAEDRLDRIERNLERYAEESNQRMTRLERNAEESNQRMTHLERILANFSRDVARNAAGANERLDQIEKLVARNAQLIERNGQQIQFLRELVQGHISQSTPPAHAD</sequence>
<name>A0A6B1G225_9CHLR</name>
<proteinExistence type="predicted"/>
<keyword evidence="1" id="KW-0175">Coiled coil</keyword>
<feature type="coiled-coil region" evidence="1">
    <location>
        <begin position="6"/>
        <end position="51"/>
    </location>
</feature>
<evidence type="ECO:0000313" key="2">
    <source>
        <dbReference type="EMBL" id="MYH62181.1"/>
    </source>
</evidence>
<dbReference type="EMBL" id="VYDA01000384">
    <property type="protein sequence ID" value="MYH62181.1"/>
    <property type="molecule type" value="Genomic_DNA"/>
</dbReference>
<dbReference type="AlphaFoldDB" id="A0A6B1G225"/>
<reference evidence="2" key="1">
    <citation type="submission" date="2019-09" db="EMBL/GenBank/DDBJ databases">
        <title>Characterisation of the sponge microbiome using genome-centric metagenomics.</title>
        <authorList>
            <person name="Engelberts J.P."/>
            <person name="Robbins S.J."/>
            <person name="De Goeij J.M."/>
            <person name="Aranda M."/>
            <person name="Bell S.C."/>
            <person name="Webster N.S."/>
        </authorList>
    </citation>
    <scope>NUCLEOTIDE SEQUENCE</scope>
    <source>
        <strain evidence="2">SB0675_bin_29</strain>
    </source>
</reference>
<organism evidence="2">
    <name type="scientific">Caldilineaceae bacterium SB0675_bin_29</name>
    <dbReference type="NCBI Taxonomy" id="2605266"/>
    <lineage>
        <taxon>Bacteria</taxon>
        <taxon>Bacillati</taxon>
        <taxon>Chloroflexota</taxon>
        <taxon>Caldilineae</taxon>
        <taxon>Caldilineales</taxon>
        <taxon>Caldilineaceae</taxon>
    </lineage>
</organism>
<protein>
    <submittedName>
        <fullName evidence="2">Uncharacterized protein</fullName>
    </submittedName>
</protein>